<dbReference type="RefSeq" id="WP_146439048.1">
    <property type="nucleotide sequence ID" value="NZ_SJPL01000001.1"/>
</dbReference>
<dbReference type="GO" id="GO:0019700">
    <property type="term" value="P:organic phosphonate catabolic process"/>
    <property type="evidence" value="ECO:0007669"/>
    <property type="project" value="InterPro"/>
</dbReference>
<dbReference type="InterPro" id="IPR023198">
    <property type="entry name" value="PGP-like_dom2"/>
</dbReference>
<dbReference type="GO" id="GO:0006281">
    <property type="term" value="P:DNA repair"/>
    <property type="evidence" value="ECO:0007669"/>
    <property type="project" value="TreeGrafter"/>
</dbReference>
<proteinExistence type="inferred from homology"/>
<reference evidence="2 3" key="1">
    <citation type="submission" date="2019-02" db="EMBL/GenBank/DDBJ databases">
        <title>Deep-cultivation of Planctomycetes and their phenomic and genomic characterization uncovers novel biology.</title>
        <authorList>
            <person name="Wiegand S."/>
            <person name="Jogler M."/>
            <person name="Boedeker C."/>
            <person name="Pinto D."/>
            <person name="Vollmers J."/>
            <person name="Rivas-Marin E."/>
            <person name="Kohn T."/>
            <person name="Peeters S.H."/>
            <person name="Heuer A."/>
            <person name="Rast P."/>
            <person name="Oberbeckmann S."/>
            <person name="Bunk B."/>
            <person name="Jeske O."/>
            <person name="Meyerdierks A."/>
            <person name="Storesund J.E."/>
            <person name="Kallscheuer N."/>
            <person name="Luecker S."/>
            <person name="Lage O.M."/>
            <person name="Pohl T."/>
            <person name="Merkel B.J."/>
            <person name="Hornburger P."/>
            <person name="Mueller R.-W."/>
            <person name="Bruemmer F."/>
            <person name="Labrenz M."/>
            <person name="Spormann A.M."/>
            <person name="Op Den Camp H."/>
            <person name="Overmann J."/>
            <person name="Amann R."/>
            <person name="Jetten M.S.M."/>
            <person name="Mascher T."/>
            <person name="Medema M.H."/>
            <person name="Devos D.P."/>
            <person name="Kaster A.-K."/>
            <person name="Ovreas L."/>
            <person name="Rohde M."/>
            <person name="Galperin M.Y."/>
            <person name="Jogler C."/>
        </authorList>
    </citation>
    <scope>NUCLEOTIDE SEQUENCE [LARGE SCALE GENOMIC DNA]</scope>
    <source>
        <strain evidence="2 3">Pan14r</strain>
    </source>
</reference>
<dbReference type="InterPro" id="IPR036412">
    <property type="entry name" value="HAD-like_sf"/>
</dbReference>
<keyword evidence="1" id="KW-0704">Schiff base</keyword>
<dbReference type="GO" id="GO:0008967">
    <property type="term" value="F:phosphoglycolate phosphatase activity"/>
    <property type="evidence" value="ECO:0007669"/>
    <property type="project" value="TreeGrafter"/>
</dbReference>
<dbReference type="SFLD" id="SFLDG01135">
    <property type="entry name" value="C1.5.6:_HAD__Beta-PGM__Phospha"/>
    <property type="match status" value="1"/>
</dbReference>
<dbReference type="SUPFAM" id="SSF56784">
    <property type="entry name" value="HAD-like"/>
    <property type="match status" value="1"/>
</dbReference>
<accession>A0A5C5Y2E4</accession>
<dbReference type="InterPro" id="IPR006439">
    <property type="entry name" value="HAD-SF_hydro_IA"/>
</dbReference>
<protein>
    <submittedName>
        <fullName evidence="2">Phosphonoacetaldehyde hydrolase</fullName>
        <ecNumber evidence="2">3.11.1.1</ecNumber>
    </submittedName>
</protein>
<dbReference type="GO" id="GO:0005829">
    <property type="term" value="C:cytosol"/>
    <property type="evidence" value="ECO:0007669"/>
    <property type="project" value="TreeGrafter"/>
</dbReference>
<dbReference type="EMBL" id="SJPL01000001">
    <property type="protein sequence ID" value="TWT69807.1"/>
    <property type="molecule type" value="Genomic_DNA"/>
</dbReference>
<comment type="caution">
    <text evidence="2">The sequence shown here is derived from an EMBL/GenBank/DDBJ whole genome shotgun (WGS) entry which is preliminary data.</text>
</comment>
<evidence type="ECO:0000313" key="3">
    <source>
        <dbReference type="Proteomes" id="UP000317238"/>
    </source>
</evidence>
<dbReference type="InterPro" id="IPR023214">
    <property type="entry name" value="HAD_sf"/>
</dbReference>
<dbReference type="HAMAP" id="MF_01375">
    <property type="entry name" value="PhnX"/>
    <property type="match status" value="1"/>
</dbReference>
<evidence type="ECO:0000313" key="2">
    <source>
        <dbReference type="EMBL" id="TWT69807.1"/>
    </source>
</evidence>
<dbReference type="InterPro" id="IPR050155">
    <property type="entry name" value="HAD-like_hydrolase_sf"/>
</dbReference>
<dbReference type="AlphaFoldDB" id="A0A5C5Y2E4"/>
<dbReference type="EC" id="3.11.1.1" evidence="2"/>
<name>A0A5C5Y2E4_9PLAN</name>
<keyword evidence="3" id="KW-1185">Reference proteome</keyword>
<dbReference type="SFLD" id="SFLDG01129">
    <property type="entry name" value="C1.5:_HAD__Beta-PGM__Phosphata"/>
    <property type="match status" value="1"/>
</dbReference>
<sequence length="281" mass="30840">MSNHLIKLVVFDWAGTTVDFGCFSPVQPFRLALAAEGIGVSIDEARLPMGLSKLDHLHAIFEMSNVRRQWREKFQREWTEDDVRRVYEDGFVPQQLQCAKDHSDLVPGLLQCIQRLRKRNIKIASTTGYFRDAAEIVFARAAEQGYEPDFCICGTDVPAGRPAPWMIFRAMEALNVCPPAAVLKIGDTVPDVLAGINAGAWSVGVTDTSSSMGLSQAEFEALSDAEKENRRDACAAALSDAGAHAVIPSIASLPELIERIEAGEFELQRPSSASELQVESF</sequence>
<dbReference type="Proteomes" id="UP000317238">
    <property type="component" value="Unassembled WGS sequence"/>
</dbReference>
<dbReference type="Gene3D" id="1.10.150.240">
    <property type="entry name" value="Putative phosphatase, domain 2"/>
    <property type="match status" value="1"/>
</dbReference>
<dbReference type="InterPro" id="IPR006323">
    <property type="entry name" value="Phosphonoacetald_hydro"/>
</dbReference>
<dbReference type="Gene3D" id="3.40.50.1000">
    <property type="entry name" value="HAD superfamily/HAD-like"/>
    <property type="match status" value="1"/>
</dbReference>
<dbReference type="SFLD" id="SFLDS00003">
    <property type="entry name" value="Haloacid_Dehalogenase"/>
    <property type="match status" value="1"/>
</dbReference>
<gene>
    <name evidence="2" type="primary">phnX_1</name>
    <name evidence="2" type="ORF">Pan14r_21010</name>
</gene>
<dbReference type="NCBIfam" id="TIGR01549">
    <property type="entry name" value="HAD-SF-IA-v1"/>
    <property type="match status" value="1"/>
</dbReference>
<dbReference type="OrthoDB" id="5504491at2"/>
<dbReference type="PANTHER" id="PTHR43434:SF19">
    <property type="entry name" value="PHOSPHONOACETALDEHYDE HYDROLASE"/>
    <property type="match status" value="1"/>
</dbReference>
<dbReference type="PANTHER" id="PTHR43434">
    <property type="entry name" value="PHOSPHOGLYCOLATE PHOSPHATASE"/>
    <property type="match status" value="1"/>
</dbReference>
<organism evidence="2 3">
    <name type="scientific">Crateriforma conspicua</name>
    <dbReference type="NCBI Taxonomy" id="2527996"/>
    <lineage>
        <taxon>Bacteria</taxon>
        <taxon>Pseudomonadati</taxon>
        <taxon>Planctomycetota</taxon>
        <taxon>Planctomycetia</taxon>
        <taxon>Planctomycetales</taxon>
        <taxon>Planctomycetaceae</taxon>
        <taxon>Crateriforma</taxon>
    </lineage>
</organism>
<dbReference type="Pfam" id="PF00702">
    <property type="entry name" value="Hydrolase"/>
    <property type="match status" value="1"/>
</dbReference>
<evidence type="ECO:0000256" key="1">
    <source>
        <dbReference type="ARBA" id="ARBA00023270"/>
    </source>
</evidence>
<keyword evidence="2" id="KW-0378">Hydrolase</keyword>
<dbReference type="NCBIfam" id="TIGR01422">
    <property type="entry name" value="phosphonatase"/>
    <property type="match status" value="1"/>
</dbReference>
<dbReference type="GO" id="GO:0050194">
    <property type="term" value="F:phosphonoacetaldehyde hydrolase activity"/>
    <property type="evidence" value="ECO:0007669"/>
    <property type="project" value="UniProtKB-EC"/>
</dbReference>